<dbReference type="GO" id="GO:0031380">
    <property type="term" value="C:nuclear RNA-directed RNA polymerase complex"/>
    <property type="evidence" value="ECO:0007669"/>
    <property type="project" value="TreeGrafter"/>
</dbReference>
<feature type="compositionally biased region" description="Basic and acidic residues" evidence="6">
    <location>
        <begin position="8"/>
        <end position="26"/>
    </location>
</feature>
<keyword evidence="9" id="KW-1185">Reference proteome</keyword>
<evidence type="ECO:0000256" key="5">
    <source>
        <dbReference type="ARBA" id="ARBA00022840"/>
    </source>
</evidence>
<comment type="caution">
    <text evidence="8">The sequence shown here is derived from an EMBL/GenBank/DDBJ whole genome shotgun (WGS) entry which is preliminary data.</text>
</comment>
<dbReference type="InterPro" id="IPR047187">
    <property type="entry name" value="SF1_C_Upf1"/>
</dbReference>
<dbReference type="PANTHER" id="PTHR10887">
    <property type="entry name" value="DNA2/NAM7 HELICASE FAMILY"/>
    <property type="match status" value="1"/>
</dbReference>
<evidence type="ECO:0000256" key="6">
    <source>
        <dbReference type="SAM" id="MobiDB-lite"/>
    </source>
</evidence>
<dbReference type="OrthoDB" id="409395at2759"/>
<evidence type="ECO:0000256" key="2">
    <source>
        <dbReference type="ARBA" id="ARBA00022741"/>
    </source>
</evidence>
<keyword evidence="2" id="KW-0547">Nucleotide-binding</keyword>
<feature type="compositionally biased region" description="Basic and acidic residues" evidence="6">
    <location>
        <begin position="183"/>
        <end position="208"/>
    </location>
</feature>
<evidence type="ECO:0000256" key="4">
    <source>
        <dbReference type="ARBA" id="ARBA00022806"/>
    </source>
</evidence>
<protein>
    <submittedName>
        <fullName evidence="8">2753_t:CDS:1</fullName>
    </submittedName>
</protein>
<keyword evidence="5" id="KW-0067">ATP-binding</keyword>
<feature type="compositionally biased region" description="Basic and acidic residues" evidence="6">
    <location>
        <begin position="112"/>
        <end position="126"/>
    </location>
</feature>
<feature type="region of interest" description="Disordered" evidence="6">
    <location>
        <begin position="1"/>
        <end position="232"/>
    </location>
</feature>
<dbReference type="InterPro" id="IPR041679">
    <property type="entry name" value="DNA2/NAM7-like_C"/>
</dbReference>
<dbReference type="Proteomes" id="UP000789572">
    <property type="component" value="Unassembled WGS sequence"/>
</dbReference>
<feature type="compositionally biased region" description="Low complexity" evidence="6">
    <location>
        <begin position="32"/>
        <end position="45"/>
    </location>
</feature>
<dbReference type="InterPro" id="IPR027417">
    <property type="entry name" value="P-loop_NTPase"/>
</dbReference>
<dbReference type="GO" id="GO:0004386">
    <property type="term" value="F:helicase activity"/>
    <property type="evidence" value="ECO:0007669"/>
    <property type="project" value="UniProtKB-KW"/>
</dbReference>
<evidence type="ECO:0000259" key="7">
    <source>
        <dbReference type="SMART" id="SM00382"/>
    </source>
</evidence>
<dbReference type="Pfam" id="PF13086">
    <property type="entry name" value="AAA_11"/>
    <property type="match status" value="1"/>
</dbReference>
<feature type="compositionally biased region" description="Basic residues" evidence="6">
    <location>
        <begin position="209"/>
        <end position="222"/>
    </location>
</feature>
<gene>
    <name evidence="8" type="ORF">POCULU_LOCUS800</name>
</gene>
<sequence>MTRKRKGPRSDYYRERVQEPQSHEQPQRSASHATTDTWGTGHATTNAWGTGHAKTDTWGTGHATTNAWGTTSDEWNIGPATTDKWPTPNATTDQWPIPNATTDKWPTPNATTDKRPTPNATTDKRPTLNATAGERPTRNNTQFSPAGAWNNSYRPNEYPVEPARPSVRTGGQPDDEPEWMTRLSKDEPEWFERSSRDEPEWLRQPSRDRRPRGRGGRGRGGRGRGGNAVAEGREKPRIILPNLEEIVKPKKEGFRAISVMPTREDLLEETPEDLPYNDADLPYENVESYLVTHFRLLKEDCVRPLREGIRMYREGNYRVDDTDMRIYEKVHLVGATCALAGLVLRVGFRLPHGVSVRWKQSKRLIPGTFVVLTKDKFETMKFGVVISRADELLTDKFDLQIDILFRDEDTEFVWNGDYIMVEATSTYFEAYRHVLTVLQELDPVTLPFTSQIIDLDDEIDKPEYLKNRLPTYDLGVAKPFEHMKEILEYSRINVNNAWDEWPSIQDFGSTLHSSQYEALQRMLTRKLALVQGPPGTGKTYVGLAAVRILLENVGGPIIISCQTNHALDQFLEEIMNFEEKIIRLGSRSKSEKILPKTLYNIKRDEKERLRNPEFNRLIKERNQLVTKIQRLCEDITKPCLPISYIKERGLLSEKQLQSLEEDDWVTSASNYDKGEKDHMREWLEQALETTASAHNKMETEMAALYVTGEDKDDITEVDEEEIDEILAEFQANEGGLLTKGEHIVLRSDECVSSNTHVSEAEIRQYMECEDLWEIPVHVRAAIHNSWRQEHLQKIQGELHELNVEYTKICAKLKHQRIREDLAMLKEAKVVGMTTTAAAKYHDLLIYLKPKIIVIEEAAEALEAHIVTALTPSTEHLILIGDHEQLRPRLAVHELAEIHGMDLSLFERLIRFMPFTRLSQQRRMRPEIRRLLTPIYDRDGHGAITDGEEVKNYPNVQGVMKNLLFFDHQNDESNSRDGMSKINDFEASMCARFAAYLVKVGYDIKRITILSMYTAQRKRIERLLKDESTTSLEEIKNIRVSSVDGFQGEENDIIILSLVRSSESKGIGFLNVSNRVCVALSRARHGLYIFGNAKKLVEYSDLWRSIMKILTRNGSYSETLELWCKQHSRPDDNPPIYTKTIITWNSDFPAEGGCNQKCGKLMECGHPCPRDCHTYSHELVPCWETCIRILPCGHPCNKECRHPCGPCKTQVNIKPPCGHYKSVSCAEKQQYRCQELCEKLLKCGHQHFVMSAAQPTAERLCRLGIVAAIAQTFRVIHHTTDL</sequence>
<dbReference type="Gene3D" id="3.40.50.300">
    <property type="entry name" value="P-loop containing nucleotide triphosphate hydrolases"/>
    <property type="match status" value="3"/>
</dbReference>
<dbReference type="GO" id="GO:0005694">
    <property type="term" value="C:chromosome"/>
    <property type="evidence" value="ECO:0007669"/>
    <property type="project" value="UniProtKB-ARBA"/>
</dbReference>
<dbReference type="GO" id="GO:0031048">
    <property type="term" value="P:regulatory ncRNA-mediated heterochromatin formation"/>
    <property type="evidence" value="ECO:0007669"/>
    <property type="project" value="TreeGrafter"/>
</dbReference>
<comment type="similarity">
    <text evidence="1">Belongs to the DNA2/NAM7 helicase family.</text>
</comment>
<accession>A0A9N8VYZ8</accession>
<dbReference type="InterPro" id="IPR045055">
    <property type="entry name" value="DNA2/NAM7-like"/>
</dbReference>
<evidence type="ECO:0000256" key="3">
    <source>
        <dbReference type="ARBA" id="ARBA00022801"/>
    </source>
</evidence>
<dbReference type="FunFam" id="3.40.50.300:FF:000326">
    <property type="entry name" value="P-loop containing nucleoside triphosphate hydrolase"/>
    <property type="match status" value="1"/>
</dbReference>
<feature type="compositionally biased region" description="Polar residues" evidence="6">
    <location>
        <begin position="138"/>
        <end position="154"/>
    </location>
</feature>
<dbReference type="InterPro" id="IPR041677">
    <property type="entry name" value="DNA2/NAM7_AAA_11"/>
</dbReference>
<keyword evidence="3" id="KW-0378">Hydrolase</keyword>
<dbReference type="GO" id="GO:0005524">
    <property type="term" value="F:ATP binding"/>
    <property type="evidence" value="ECO:0007669"/>
    <property type="project" value="UniProtKB-KW"/>
</dbReference>
<dbReference type="CDD" id="cd18808">
    <property type="entry name" value="SF1_C_Upf1"/>
    <property type="match status" value="1"/>
</dbReference>
<feature type="compositionally biased region" description="Polar residues" evidence="6">
    <location>
        <begin position="88"/>
        <end position="111"/>
    </location>
</feature>
<dbReference type="PANTHER" id="PTHR10887:SF341">
    <property type="entry name" value="NFX1-TYPE ZINC FINGER-CONTAINING PROTEIN 1"/>
    <property type="match status" value="1"/>
</dbReference>
<feature type="domain" description="AAA+ ATPase" evidence="7">
    <location>
        <begin position="524"/>
        <end position="904"/>
    </location>
</feature>
<dbReference type="SUPFAM" id="SSF52540">
    <property type="entry name" value="P-loop containing nucleoside triphosphate hydrolases"/>
    <property type="match status" value="1"/>
</dbReference>
<evidence type="ECO:0000313" key="9">
    <source>
        <dbReference type="Proteomes" id="UP000789572"/>
    </source>
</evidence>
<reference evidence="8" key="1">
    <citation type="submission" date="2021-06" db="EMBL/GenBank/DDBJ databases">
        <authorList>
            <person name="Kallberg Y."/>
            <person name="Tangrot J."/>
            <person name="Rosling A."/>
        </authorList>
    </citation>
    <scope>NUCLEOTIDE SEQUENCE</scope>
    <source>
        <strain evidence="8">IA702</strain>
    </source>
</reference>
<dbReference type="CDD" id="cd06008">
    <property type="entry name" value="NF-X1-zinc-finger"/>
    <property type="match status" value="1"/>
</dbReference>
<dbReference type="InterPro" id="IPR057373">
    <property type="entry name" value="ZNFX1"/>
</dbReference>
<dbReference type="SMART" id="SM00382">
    <property type="entry name" value="AAA"/>
    <property type="match status" value="1"/>
</dbReference>
<organism evidence="8 9">
    <name type="scientific">Paraglomus occultum</name>
    <dbReference type="NCBI Taxonomy" id="144539"/>
    <lineage>
        <taxon>Eukaryota</taxon>
        <taxon>Fungi</taxon>
        <taxon>Fungi incertae sedis</taxon>
        <taxon>Mucoromycota</taxon>
        <taxon>Glomeromycotina</taxon>
        <taxon>Glomeromycetes</taxon>
        <taxon>Paraglomerales</taxon>
        <taxon>Paraglomeraceae</taxon>
        <taxon>Paraglomus</taxon>
    </lineage>
</organism>
<evidence type="ECO:0000313" key="8">
    <source>
        <dbReference type="EMBL" id="CAG8465979.1"/>
    </source>
</evidence>
<dbReference type="Pfam" id="PF13087">
    <property type="entry name" value="AAA_12"/>
    <property type="match status" value="1"/>
</dbReference>
<dbReference type="GO" id="GO:0016787">
    <property type="term" value="F:hydrolase activity"/>
    <property type="evidence" value="ECO:0007669"/>
    <property type="project" value="UniProtKB-KW"/>
</dbReference>
<dbReference type="InterPro" id="IPR003593">
    <property type="entry name" value="AAA+_ATPase"/>
</dbReference>
<evidence type="ECO:0000256" key="1">
    <source>
        <dbReference type="ARBA" id="ARBA00007913"/>
    </source>
</evidence>
<name>A0A9N8VYZ8_9GLOM</name>
<keyword evidence="4" id="KW-0347">Helicase</keyword>
<dbReference type="EMBL" id="CAJVPJ010000047">
    <property type="protein sequence ID" value="CAG8465979.1"/>
    <property type="molecule type" value="Genomic_DNA"/>
</dbReference>
<dbReference type="Pfam" id="PF25396">
    <property type="entry name" value="ZNFX1"/>
    <property type="match status" value="1"/>
</dbReference>
<feature type="compositionally biased region" description="Polar residues" evidence="6">
    <location>
        <begin position="62"/>
        <end position="74"/>
    </location>
</feature>
<proteinExistence type="inferred from homology"/>